<reference evidence="2 3" key="1">
    <citation type="journal article" date="2016" name="Genome Announc.">
        <title>Complete Genome Sequence of Aurantimicrobium minutum Type Strain KNCT, a Planktonic Ultramicrobacterium Isolated from River Water.</title>
        <authorList>
            <person name="Nakai R."/>
            <person name="Fujisawa T."/>
            <person name="Nakamura Y."/>
            <person name="Nishide H."/>
            <person name="Uchiyama I."/>
            <person name="Baba T."/>
            <person name="Toyoda A."/>
            <person name="Fujiyama A."/>
            <person name="Naganuma T."/>
            <person name="Niki H."/>
        </authorList>
    </citation>
    <scope>NUCLEOTIDE SEQUENCE [LARGE SCALE GENOMIC DNA]</scope>
    <source>
        <strain evidence="2 3">KNC</strain>
    </source>
</reference>
<dbReference type="AlphaFoldDB" id="A0A173LX62"/>
<dbReference type="GeneID" id="80452101"/>
<evidence type="ECO:0000259" key="1">
    <source>
        <dbReference type="Pfam" id="PF08818"/>
    </source>
</evidence>
<dbReference type="SUPFAM" id="SSF159888">
    <property type="entry name" value="YdhG-like"/>
    <property type="match status" value="1"/>
</dbReference>
<sequence length="120" mass="13170">MTAAEVDAYIQAQPEPQRSTLEHLRSQILAVIPEAEQCISYAMPGFRVNGRVVAGFASYNKHIGYYPHSGQVFRMMMEDLSGYEVSEKGGGVKFPIDHAVPDALIEKLIAVRMAQAFPAG</sequence>
<dbReference type="KEGG" id="amin:AUMI_19070"/>
<dbReference type="EMBL" id="AP017457">
    <property type="protein sequence ID" value="BAU99449.1"/>
    <property type="molecule type" value="Genomic_DNA"/>
</dbReference>
<accession>A0A173LX62</accession>
<name>A0A173LX62_9MICO</name>
<protein>
    <recommendedName>
        <fullName evidence="1">YdhG-like domain-containing protein</fullName>
    </recommendedName>
</protein>
<organism evidence="2 3">
    <name type="scientific">Aurantimicrobium minutum</name>
    <dbReference type="NCBI Taxonomy" id="708131"/>
    <lineage>
        <taxon>Bacteria</taxon>
        <taxon>Bacillati</taxon>
        <taxon>Actinomycetota</taxon>
        <taxon>Actinomycetes</taxon>
        <taxon>Micrococcales</taxon>
        <taxon>Microbacteriaceae</taxon>
        <taxon>Aurantimicrobium</taxon>
    </lineage>
</organism>
<gene>
    <name evidence="2" type="ORF">AUMI_19070</name>
</gene>
<proteinExistence type="predicted"/>
<evidence type="ECO:0000313" key="3">
    <source>
        <dbReference type="Proteomes" id="UP000243847"/>
    </source>
</evidence>
<dbReference type="InterPro" id="IPR014922">
    <property type="entry name" value="YdhG-like"/>
</dbReference>
<dbReference type="RefSeq" id="WP_096381865.1">
    <property type="nucleotide sequence ID" value="NZ_AP017457.1"/>
</dbReference>
<dbReference type="Pfam" id="PF08818">
    <property type="entry name" value="DUF1801"/>
    <property type="match status" value="1"/>
</dbReference>
<dbReference type="Gene3D" id="3.90.1150.200">
    <property type="match status" value="1"/>
</dbReference>
<evidence type="ECO:0000313" key="2">
    <source>
        <dbReference type="EMBL" id="BAU99449.1"/>
    </source>
</evidence>
<dbReference type="OrthoDB" id="3236524at2"/>
<feature type="domain" description="YdhG-like" evidence="1">
    <location>
        <begin position="17"/>
        <end position="110"/>
    </location>
</feature>
<dbReference type="Proteomes" id="UP000243847">
    <property type="component" value="Chromosome sequence1"/>
</dbReference>